<organism evidence="2 3">
    <name type="scientific">Candolleomyces eurysporus</name>
    <dbReference type="NCBI Taxonomy" id="2828524"/>
    <lineage>
        <taxon>Eukaryota</taxon>
        <taxon>Fungi</taxon>
        <taxon>Dikarya</taxon>
        <taxon>Basidiomycota</taxon>
        <taxon>Agaricomycotina</taxon>
        <taxon>Agaricomycetes</taxon>
        <taxon>Agaricomycetidae</taxon>
        <taxon>Agaricales</taxon>
        <taxon>Agaricineae</taxon>
        <taxon>Psathyrellaceae</taxon>
        <taxon>Candolleomyces</taxon>
    </lineage>
</organism>
<sequence length="356" mass="37191">MPFPPVSGAKRDLDAGSGNPLKGTKPYADTATRLGNSITHLLATYDHSNDPILVQLALQACVCVAGKRAWESFCLGLPAKSDGVLGLIFRSIKELEPQPTSSKWRSLTHGHIHAIYPTLAAYSANELAETMLRWTVDILTLAGCVSVDSSSSGAPPATPEEAAASPDSDSLANYGLNLTKPSGSGSAALRSQQTTSLLLPQLLHITTALTRLENVLRQDILSTSFDLVIPECGMAFGKGWMVDFFDFSSSATNGAVPNGDGIDASTESETNKVLGCVEVGLMCRTRVGMRGGGLETPTAGTPTLAGGSGSILGGQGTNMSQQQQQGANTPGGACAVYEERLLLMPKVILESVVDLL</sequence>
<dbReference type="Proteomes" id="UP001140091">
    <property type="component" value="Unassembled WGS sequence"/>
</dbReference>
<evidence type="ECO:0000313" key="3">
    <source>
        <dbReference type="Proteomes" id="UP001140091"/>
    </source>
</evidence>
<evidence type="ECO:0000313" key="2">
    <source>
        <dbReference type="EMBL" id="KAJ2932045.1"/>
    </source>
</evidence>
<reference evidence="2" key="1">
    <citation type="submission" date="2022-06" db="EMBL/GenBank/DDBJ databases">
        <title>Genome Sequence of Candolleomyces eurysporus.</title>
        <authorList>
            <person name="Buettner E."/>
        </authorList>
    </citation>
    <scope>NUCLEOTIDE SEQUENCE</scope>
    <source>
        <strain evidence="2">VTCC 930004</strain>
    </source>
</reference>
<proteinExistence type="predicted"/>
<keyword evidence="3" id="KW-1185">Reference proteome</keyword>
<evidence type="ECO:0000256" key="1">
    <source>
        <dbReference type="SAM" id="MobiDB-lite"/>
    </source>
</evidence>
<name>A0A9W8MHD0_9AGAR</name>
<gene>
    <name evidence="2" type="ORF">H1R20_g5034</name>
</gene>
<dbReference type="OrthoDB" id="3173171at2759"/>
<feature type="region of interest" description="Disordered" evidence="1">
    <location>
        <begin position="1"/>
        <end position="26"/>
    </location>
</feature>
<accession>A0A9W8MHD0</accession>
<protein>
    <submittedName>
        <fullName evidence="2">Uncharacterized protein</fullName>
    </submittedName>
</protein>
<dbReference type="EMBL" id="JANBPK010000784">
    <property type="protein sequence ID" value="KAJ2932045.1"/>
    <property type="molecule type" value="Genomic_DNA"/>
</dbReference>
<comment type="caution">
    <text evidence="2">The sequence shown here is derived from an EMBL/GenBank/DDBJ whole genome shotgun (WGS) entry which is preliminary data.</text>
</comment>
<dbReference type="AlphaFoldDB" id="A0A9W8MHD0"/>
<feature type="non-terminal residue" evidence="2">
    <location>
        <position position="356"/>
    </location>
</feature>